<dbReference type="Pfam" id="PF01256">
    <property type="entry name" value="Carb_kinase"/>
    <property type="match status" value="1"/>
</dbReference>
<organism evidence="9 10">
    <name type="scientific">Bathycoccus prasinos</name>
    <dbReference type="NCBI Taxonomy" id="41875"/>
    <lineage>
        <taxon>Eukaryota</taxon>
        <taxon>Viridiplantae</taxon>
        <taxon>Chlorophyta</taxon>
        <taxon>Mamiellophyceae</taxon>
        <taxon>Mamiellales</taxon>
        <taxon>Bathycoccaceae</taxon>
        <taxon>Bathycoccus</taxon>
    </lineage>
</organism>
<dbReference type="GeneID" id="19015122"/>
<dbReference type="RefSeq" id="XP_007512447.1">
    <property type="nucleotide sequence ID" value="XM_007512385.1"/>
</dbReference>
<dbReference type="STRING" id="41875.K8EFX9"/>
<comment type="catalytic activity">
    <reaction evidence="6">
        <text>(6S)-NADHX + ATP = ADP + phosphate + NADH + H(+)</text>
        <dbReference type="Rhea" id="RHEA:19017"/>
        <dbReference type="ChEBI" id="CHEBI:15378"/>
        <dbReference type="ChEBI" id="CHEBI:30616"/>
        <dbReference type="ChEBI" id="CHEBI:43474"/>
        <dbReference type="ChEBI" id="CHEBI:57945"/>
        <dbReference type="ChEBI" id="CHEBI:64074"/>
        <dbReference type="ChEBI" id="CHEBI:456216"/>
        <dbReference type="EC" id="4.2.1.93"/>
    </reaction>
</comment>
<feature type="binding site" evidence="6">
    <location>
        <begin position="186"/>
        <end position="190"/>
    </location>
    <ligand>
        <name>ATP</name>
        <dbReference type="ChEBI" id="CHEBI:30616"/>
    </ligand>
</feature>
<keyword evidence="3" id="KW-0521">NADP</keyword>
<protein>
    <recommendedName>
        <fullName evidence="6">ATP-dependent (S)-NAD(P)H-hydrate dehydratase</fullName>
        <ecNumber evidence="6">4.2.1.93</ecNumber>
    </recommendedName>
    <alternativeName>
        <fullName evidence="6">ATP-dependent NAD(P)HX dehydratase</fullName>
    </alternativeName>
</protein>
<comment type="catalytic activity">
    <reaction evidence="6">
        <text>(6S)-NADPHX + ATP = ADP + phosphate + NADPH + H(+)</text>
        <dbReference type="Rhea" id="RHEA:32231"/>
        <dbReference type="ChEBI" id="CHEBI:15378"/>
        <dbReference type="ChEBI" id="CHEBI:30616"/>
        <dbReference type="ChEBI" id="CHEBI:43474"/>
        <dbReference type="ChEBI" id="CHEBI:57783"/>
        <dbReference type="ChEBI" id="CHEBI:64076"/>
        <dbReference type="ChEBI" id="CHEBI:456216"/>
        <dbReference type="EC" id="4.2.1.93"/>
    </reaction>
</comment>
<keyword evidence="1 6" id="KW-0547">Nucleotide-binding</keyword>
<dbReference type="KEGG" id="bpg:Bathy06g01420"/>
<dbReference type="PROSITE" id="PS01049">
    <property type="entry name" value="YJEF_C_1"/>
    <property type="match status" value="1"/>
</dbReference>
<feature type="binding site" evidence="6">
    <location>
        <position position="75"/>
    </location>
    <ligand>
        <name>(6S)-NADPHX</name>
        <dbReference type="ChEBI" id="CHEBI:64076"/>
    </ligand>
</feature>
<feature type="binding site" evidence="6">
    <location>
        <position position="221"/>
    </location>
    <ligand>
        <name>(6S)-NADPHX</name>
        <dbReference type="ChEBI" id="CHEBI:64076"/>
    </ligand>
</feature>
<dbReference type="Gene3D" id="3.40.1190.20">
    <property type="match status" value="1"/>
</dbReference>
<dbReference type="InterPro" id="IPR000631">
    <property type="entry name" value="CARKD"/>
</dbReference>
<feature type="domain" description="YjeF C-terminal" evidence="8">
    <location>
        <begin position="1"/>
        <end position="305"/>
    </location>
</feature>
<dbReference type="GO" id="GO:0047453">
    <property type="term" value="F:ATP-dependent NAD(P)H-hydrate dehydratase activity"/>
    <property type="evidence" value="ECO:0007669"/>
    <property type="project" value="UniProtKB-UniRule"/>
</dbReference>
<sequence length="331" mass="36651">MAACRAGADLVHVFCHEEAAGAIKSYSPDVIVHACLKDERDARESGVSLEDLQDQFLKENREMISRMDAIVIGPGLGRDSYTWSFARLCFSIARTVNAPVVFDADALFMIHASETLKPLVRFTMEKAPPVGVNGYVVFTPNVREYTYGFDPNDTTGKTVDNVDAFLESSDGHVGSCHTFYPSILAKGADDIYVHLVKGLKEGPTKFENVPGSKKRCGGQGDILSGVLAVFLAWSNDRYRGDLERDPETMTNDLKVEQYFRKSSKLACFSASKLTREAARRAYEKQKRSLQSSDILLELPNALEDLFPSVLCDPAKEEEGDDDDKGQREIAE</sequence>
<dbReference type="EMBL" id="FO082273">
    <property type="protein sequence ID" value="CCO17047.1"/>
    <property type="molecule type" value="Genomic_DNA"/>
</dbReference>
<dbReference type="Proteomes" id="UP000198341">
    <property type="component" value="Chromosome 6"/>
</dbReference>
<dbReference type="InterPro" id="IPR017953">
    <property type="entry name" value="Carbohydrate_kinase_pred_CS"/>
</dbReference>
<dbReference type="HAMAP" id="MF_01965">
    <property type="entry name" value="NADHX_dehydratase"/>
    <property type="match status" value="1"/>
</dbReference>
<feature type="binding site" evidence="6">
    <location>
        <begin position="141"/>
        <end position="147"/>
    </location>
    <ligand>
        <name>(6S)-NADPHX</name>
        <dbReference type="ChEBI" id="CHEBI:64076"/>
    </ligand>
</feature>
<evidence type="ECO:0000313" key="10">
    <source>
        <dbReference type="Proteomes" id="UP000198341"/>
    </source>
</evidence>
<evidence type="ECO:0000313" key="9">
    <source>
        <dbReference type="EMBL" id="CCO17047.1"/>
    </source>
</evidence>
<dbReference type="PANTHER" id="PTHR12592">
    <property type="entry name" value="ATP-DEPENDENT (S)-NAD(P)H-HYDRATE DEHYDRATASE FAMILY MEMBER"/>
    <property type="match status" value="1"/>
</dbReference>
<dbReference type="PROSITE" id="PS51383">
    <property type="entry name" value="YJEF_C_3"/>
    <property type="match status" value="1"/>
</dbReference>
<dbReference type="GO" id="GO:0005524">
    <property type="term" value="F:ATP binding"/>
    <property type="evidence" value="ECO:0007669"/>
    <property type="project" value="UniProtKB-KW"/>
</dbReference>
<comment type="similarity">
    <text evidence="6">Belongs to the NnrD/CARKD family.</text>
</comment>
<evidence type="ECO:0000256" key="5">
    <source>
        <dbReference type="ARBA" id="ARBA00023239"/>
    </source>
</evidence>
<name>K8EFX9_9CHLO</name>
<dbReference type="SUPFAM" id="SSF53613">
    <property type="entry name" value="Ribokinase-like"/>
    <property type="match status" value="1"/>
</dbReference>
<accession>K8EFX9</accession>
<keyword evidence="4 6" id="KW-0520">NAD</keyword>
<evidence type="ECO:0000256" key="7">
    <source>
        <dbReference type="SAM" id="MobiDB-lite"/>
    </source>
</evidence>
<keyword evidence="2 6" id="KW-0067">ATP-binding</keyword>
<evidence type="ECO:0000256" key="3">
    <source>
        <dbReference type="ARBA" id="ARBA00022857"/>
    </source>
</evidence>
<comment type="cofactor">
    <cofactor evidence="6">
        <name>Mg(2+)</name>
        <dbReference type="ChEBI" id="CHEBI:18420"/>
    </cofactor>
</comment>
<comment type="function">
    <text evidence="6">Catalyzes the dehydration of the S-form of NAD(P)HX at the expense of ATP, which is converted to ADP. Together with NAD(P)HX epimerase, which catalyzes the epimerization of the S- and R-forms, the enzyme allows the repair of both epimers of NAD(P)HX, a damaged form of NAD(P)H that is a result of enzymatic or heat-dependent hydration.</text>
</comment>
<dbReference type="AlphaFoldDB" id="K8EFX9"/>
<dbReference type="GO" id="GO:0046496">
    <property type="term" value="P:nicotinamide nucleotide metabolic process"/>
    <property type="evidence" value="ECO:0007669"/>
    <property type="project" value="UniProtKB-UniRule"/>
</dbReference>
<evidence type="ECO:0000256" key="1">
    <source>
        <dbReference type="ARBA" id="ARBA00022741"/>
    </source>
</evidence>
<dbReference type="eggNOG" id="KOG3974">
    <property type="taxonomic scope" value="Eukaryota"/>
</dbReference>
<gene>
    <name evidence="9" type="ORF">Bathy06g01420</name>
</gene>
<keyword evidence="6" id="KW-0597">Phosphoprotein</keyword>
<evidence type="ECO:0000256" key="6">
    <source>
        <dbReference type="HAMAP-Rule" id="MF_03157"/>
    </source>
</evidence>
<keyword evidence="10" id="KW-1185">Reference proteome</keyword>
<reference evidence="9 10" key="1">
    <citation type="submission" date="2011-10" db="EMBL/GenBank/DDBJ databases">
        <authorList>
            <person name="Genoscope - CEA"/>
        </authorList>
    </citation>
    <scope>NUCLEOTIDE SEQUENCE [LARGE SCALE GENOMIC DNA]</scope>
    <source>
        <strain evidence="9 10">RCC 1105</strain>
    </source>
</reference>
<proteinExistence type="inferred from homology"/>
<dbReference type="InterPro" id="IPR029056">
    <property type="entry name" value="Ribokinase-like"/>
</dbReference>
<dbReference type="PANTHER" id="PTHR12592:SF0">
    <property type="entry name" value="ATP-DEPENDENT (S)-NAD(P)H-HYDRATE DEHYDRATASE"/>
    <property type="match status" value="1"/>
</dbReference>
<evidence type="ECO:0000259" key="8">
    <source>
        <dbReference type="PROSITE" id="PS51383"/>
    </source>
</evidence>
<dbReference type="CDD" id="cd01171">
    <property type="entry name" value="YXKO-related"/>
    <property type="match status" value="1"/>
</dbReference>
<feature type="binding site" evidence="6">
    <location>
        <begin position="211"/>
        <end position="220"/>
    </location>
    <ligand>
        <name>ATP</name>
        <dbReference type="ChEBI" id="CHEBI:30616"/>
    </ligand>
</feature>
<evidence type="ECO:0000256" key="4">
    <source>
        <dbReference type="ARBA" id="ARBA00023027"/>
    </source>
</evidence>
<keyword evidence="5 6" id="KW-0456">Lyase</keyword>
<feature type="region of interest" description="Disordered" evidence="7">
    <location>
        <begin position="312"/>
        <end position="331"/>
    </location>
</feature>
<dbReference type="OrthoDB" id="498623at2759"/>
<dbReference type="EC" id="4.2.1.93" evidence="6"/>
<evidence type="ECO:0000256" key="2">
    <source>
        <dbReference type="ARBA" id="ARBA00022840"/>
    </source>
</evidence>
<dbReference type="GO" id="GO:0110051">
    <property type="term" value="P:metabolite repair"/>
    <property type="evidence" value="ECO:0007669"/>
    <property type="project" value="TreeGrafter"/>
</dbReference>